<gene>
    <name evidence="1" type="ORF">NVIE_019540</name>
</gene>
<accession>A0A060HL33</accession>
<evidence type="ECO:0000313" key="1">
    <source>
        <dbReference type="EMBL" id="AIC16213.1"/>
    </source>
</evidence>
<protein>
    <submittedName>
        <fullName evidence="1">Uncharacterized protein</fullName>
    </submittedName>
</protein>
<sequence>MLVDATGNVTITNDGTTILKEYYACMVYCCMTVETKESTLRWMLFQIALSP</sequence>
<dbReference type="EMBL" id="CP007536">
    <property type="protein sequence ID" value="AIC16213.1"/>
    <property type="molecule type" value="Genomic_DNA"/>
</dbReference>
<dbReference type="KEGG" id="nvn:NVIE_019540"/>
<dbReference type="SUPFAM" id="SSF48592">
    <property type="entry name" value="GroEL equatorial domain-like"/>
    <property type="match status" value="1"/>
</dbReference>
<proteinExistence type="predicted"/>
<dbReference type="InterPro" id="IPR027413">
    <property type="entry name" value="GROEL-like_equatorial_sf"/>
</dbReference>
<reference evidence="1 2" key="1">
    <citation type="journal article" date="2014" name="Int. J. Syst. Evol. Microbiol.">
        <title>Nitrososphaera viennensis gen. nov., sp. nov., an aerobic and mesophilic, ammonia-oxidizing archaeon from soil and a member of the archaeal phylum Thaumarchaeota.</title>
        <authorList>
            <person name="Stieglmeier M."/>
            <person name="Klingl A."/>
            <person name="Alves R.J."/>
            <person name="Rittmann S.K."/>
            <person name="Melcher M."/>
            <person name="Leisch N."/>
            <person name="Schleper C."/>
        </authorList>
    </citation>
    <scope>NUCLEOTIDE SEQUENCE [LARGE SCALE GENOMIC DNA]</scope>
    <source>
        <strain evidence="1">EN76</strain>
    </source>
</reference>
<dbReference type="Proteomes" id="UP000027093">
    <property type="component" value="Chromosome"/>
</dbReference>
<name>A0A060HL33_9ARCH</name>
<organism evidence="1 2">
    <name type="scientific">Nitrososphaera viennensis EN76</name>
    <dbReference type="NCBI Taxonomy" id="926571"/>
    <lineage>
        <taxon>Archaea</taxon>
        <taxon>Nitrososphaerota</taxon>
        <taxon>Nitrososphaeria</taxon>
        <taxon>Nitrososphaerales</taxon>
        <taxon>Nitrososphaeraceae</taxon>
        <taxon>Nitrososphaera</taxon>
    </lineage>
</organism>
<evidence type="ECO:0000313" key="2">
    <source>
        <dbReference type="Proteomes" id="UP000027093"/>
    </source>
</evidence>
<dbReference type="AlphaFoldDB" id="A0A060HL33"/>
<keyword evidence="2" id="KW-1185">Reference proteome</keyword>
<dbReference type="HOGENOM" id="CLU_3094246_0_0_2"/>